<keyword evidence="1" id="KW-1133">Transmembrane helix</keyword>
<evidence type="ECO:0000313" key="3">
    <source>
        <dbReference type="Proteomes" id="UP000663651"/>
    </source>
</evidence>
<keyword evidence="1" id="KW-0472">Membrane</keyword>
<proteinExistence type="predicted"/>
<feature type="transmembrane region" description="Helical" evidence="1">
    <location>
        <begin position="223"/>
        <end position="246"/>
    </location>
</feature>
<name>A0ABX7Q323_9BACT</name>
<protein>
    <submittedName>
        <fullName evidence="2">Uncharacterized protein</fullName>
    </submittedName>
</protein>
<dbReference type="EMBL" id="CP071382">
    <property type="protein sequence ID" value="QSV45301.1"/>
    <property type="molecule type" value="Genomic_DNA"/>
</dbReference>
<dbReference type="RefSeq" id="WP_207163106.1">
    <property type="nucleotide sequence ID" value="NZ_CP071382.1"/>
</dbReference>
<evidence type="ECO:0000256" key="1">
    <source>
        <dbReference type="SAM" id="Phobius"/>
    </source>
</evidence>
<gene>
    <name evidence="2" type="ORF">JZM60_14405</name>
</gene>
<keyword evidence="3" id="KW-1185">Reference proteome</keyword>
<organism evidence="2 3">
    <name type="scientific">Geobacter benzoatilyticus</name>
    <dbReference type="NCBI Taxonomy" id="2815309"/>
    <lineage>
        <taxon>Bacteria</taxon>
        <taxon>Pseudomonadati</taxon>
        <taxon>Thermodesulfobacteriota</taxon>
        <taxon>Desulfuromonadia</taxon>
        <taxon>Geobacterales</taxon>
        <taxon>Geobacteraceae</taxon>
        <taxon>Geobacter</taxon>
    </lineage>
</organism>
<sequence length="356" mass="40944">MFFGEENNAQVLGKFLRKAEAAHVEDAVRAKRLSISKEIISYIYKSPEGWDDRCTFNIKHIGNQFIQWLRDFDSSKNDHIDHIYCIVYRFLCEFDFLVGPGKELSMELRRIKDQIQSDEGEMDGDVRSQIIYASYVMPANIAKEFINDSNIASFREFEAKKSEAAALKKQWDEEIEVKKDEADAIKDKLNEYKIGFNFIGLYKGFEDLGSKKNTEVTNLFRSLILMGIVIVLPLLIEIIVAFNGIYQSKSLGIDHLFVVIPLLSTEIILIYYFRVILHNLNSAKAQKMQIELRQTLCQFIQSYAEFSEKIKKQDKTALEKFENLIFSGILADPEKLPSTYDGIDQIGKLVKSLKGP</sequence>
<feature type="transmembrane region" description="Helical" evidence="1">
    <location>
        <begin position="258"/>
        <end position="277"/>
    </location>
</feature>
<keyword evidence="1" id="KW-0812">Transmembrane</keyword>
<dbReference type="Proteomes" id="UP000663651">
    <property type="component" value="Chromosome"/>
</dbReference>
<reference evidence="2 3" key="1">
    <citation type="submission" date="2021-03" db="EMBL/GenBank/DDBJ databases">
        <title>Geobacter metallireducens gen. nov. sp. nov., a microorganism capable of coupling the complete oxidation of organic compounds to the reduction of iron and other metals.</title>
        <authorList>
            <person name="Li Y."/>
        </authorList>
    </citation>
    <scope>NUCLEOTIDE SEQUENCE [LARGE SCALE GENOMIC DNA]</scope>
    <source>
        <strain evidence="2 3">Jerry-YX</strain>
    </source>
</reference>
<accession>A0ABX7Q323</accession>
<evidence type="ECO:0000313" key="2">
    <source>
        <dbReference type="EMBL" id="QSV45301.1"/>
    </source>
</evidence>